<accession>A0A7S4C0V3</accession>
<sequence>MRPAAPFYILCITFATVTEPTAAMPESKQKQLAIAADDACTMSAASISSSMADSAAQLAVRTTRWTGIDRRLAAGLKITEHTLIAMASPDHAVGSDAVAMPG</sequence>
<protein>
    <submittedName>
        <fullName evidence="2">Uncharacterized protein</fullName>
    </submittedName>
</protein>
<feature type="chain" id="PRO_5031008780" evidence="1">
    <location>
        <begin position="24"/>
        <end position="102"/>
    </location>
</feature>
<dbReference type="AlphaFoldDB" id="A0A7S4C0V3"/>
<proteinExistence type="predicted"/>
<evidence type="ECO:0000256" key="1">
    <source>
        <dbReference type="SAM" id="SignalP"/>
    </source>
</evidence>
<dbReference type="EMBL" id="HBIZ01057216">
    <property type="protein sequence ID" value="CAE0783454.1"/>
    <property type="molecule type" value="Transcribed_RNA"/>
</dbReference>
<name>A0A7S4C0V3_CHRCT</name>
<organism evidence="2">
    <name type="scientific">Chrysotila carterae</name>
    <name type="common">Marine alga</name>
    <name type="synonym">Syracosphaera carterae</name>
    <dbReference type="NCBI Taxonomy" id="13221"/>
    <lineage>
        <taxon>Eukaryota</taxon>
        <taxon>Haptista</taxon>
        <taxon>Haptophyta</taxon>
        <taxon>Prymnesiophyceae</taxon>
        <taxon>Isochrysidales</taxon>
        <taxon>Isochrysidaceae</taxon>
        <taxon>Chrysotila</taxon>
    </lineage>
</organism>
<feature type="signal peptide" evidence="1">
    <location>
        <begin position="1"/>
        <end position="23"/>
    </location>
</feature>
<keyword evidence="1" id="KW-0732">Signal</keyword>
<evidence type="ECO:0000313" key="2">
    <source>
        <dbReference type="EMBL" id="CAE0783454.1"/>
    </source>
</evidence>
<gene>
    <name evidence="2" type="ORF">PCAR00345_LOCUS36158</name>
</gene>
<reference evidence="2" key="1">
    <citation type="submission" date="2021-01" db="EMBL/GenBank/DDBJ databases">
        <authorList>
            <person name="Corre E."/>
            <person name="Pelletier E."/>
            <person name="Niang G."/>
            <person name="Scheremetjew M."/>
            <person name="Finn R."/>
            <person name="Kale V."/>
            <person name="Holt S."/>
            <person name="Cochrane G."/>
            <person name="Meng A."/>
            <person name="Brown T."/>
            <person name="Cohen L."/>
        </authorList>
    </citation>
    <scope>NUCLEOTIDE SEQUENCE</scope>
    <source>
        <strain evidence="2">CCMP645</strain>
    </source>
</reference>